<accession>A0A370QFF3</accession>
<dbReference type="Proteomes" id="UP000255317">
    <property type="component" value="Unassembled WGS sequence"/>
</dbReference>
<protein>
    <recommendedName>
        <fullName evidence="3">Tellurite resistance protein TerB</fullName>
    </recommendedName>
</protein>
<dbReference type="EMBL" id="QRAO01000002">
    <property type="protein sequence ID" value="RDK87019.1"/>
    <property type="molecule type" value="Genomic_DNA"/>
</dbReference>
<dbReference type="RefSeq" id="WP_115123234.1">
    <property type="nucleotide sequence ID" value="NZ_QRAO01000002.1"/>
</dbReference>
<sequence length="111" mass="13512">MATKNNNWTKTELQTYILLLCANADNDETEEELKMIRSKVAKDTFEKMYEKFSKDTEEERLKKIDTNIHAHTYSNMELIDFRREVYEIFFSDCDFKMMEKRLDWTLDNILY</sequence>
<name>A0A370QFF3_9FLAO</name>
<proteinExistence type="predicted"/>
<keyword evidence="2" id="KW-1185">Reference proteome</keyword>
<dbReference type="OrthoDB" id="9770030at2"/>
<organism evidence="1 2">
    <name type="scientific">Marinirhabdus gelatinilytica</name>
    <dbReference type="NCBI Taxonomy" id="1703343"/>
    <lineage>
        <taxon>Bacteria</taxon>
        <taxon>Pseudomonadati</taxon>
        <taxon>Bacteroidota</taxon>
        <taxon>Flavobacteriia</taxon>
        <taxon>Flavobacteriales</taxon>
        <taxon>Flavobacteriaceae</taxon>
    </lineage>
</organism>
<dbReference type="AlphaFoldDB" id="A0A370QFF3"/>
<comment type="caution">
    <text evidence="1">The sequence shown here is derived from an EMBL/GenBank/DDBJ whole genome shotgun (WGS) entry which is preliminary data.</text>
</comment>
<evidence type="ECO:0000313" key="2">
    <source>
        <dbReference type="Proteomes" id="UP000255317"/>
    </source>
</evidence>
<evidence type="ECO:0000313" key="1">
    <source>
        <dbReference type="EMBL" id="RDK87019.1"/>
    </source>
</evidence>
<reference evidence="1 2" key="1">
    <citation type="submission" date="2018-07" db="EMBL/GenBank/DDBJ databases">
        <title>Genomic Encyclopedia of Type Strains, Phase IV (KMG-IV): sequencing the most valuable type-strain genomes for metagenomic binning, comparative biology and taxonomic classification.</title>
        <authorList>
            <person name="Goeker M."/>
        </authorList>
    </citation>
    <scope>NUCLEOTIDE SEQUENCE [LARGE SCALE GENOMIC DNA]</scope>
    <source>
        <strain evidence="1 2">DSM 101478</strain>
    </source>
</reference>
<gene>
    <name evidence="1" type="ORF">C8D94_102197</name>
</gene>
<evidence type="ECO:0008006" key="3">
    <source>
        <dbReference type="Google" id="ProtNLM"/>
    </source>
</evidence>